<dbReference type="AlphaFoldDB" id="W0SME8"/>
<evidence type="ECO:0000313" key="2">
    <source>
        <dbReference type="Proteomes" id="UP000031637"/>
    </source>
</evidence>
<dbReference type="Gene3D" id="3.40.50.300">
    <property type="entry name" value="P-loop containing nucleotide triphosphate hydrolases"/>
    <property type="match status" value="1"/>
</dbReference>
<organism evidence="1 2">
    <name type="scientific">Sulfuritalea hydrogenivorans sk43H</name>
    <dbReference type="NCBI Taxonomy" id="1223802"/>
    <lineage>
        <taxon>Bacteria</taxon>
        <taxon>Pseudomonadati</taxon>
        <taxon>Pseudomonadota</taxon>
        <taxon>Betaproteobacteria</taxon>
        <taxon>Nitrosomonadales</taxon>
        <taxon>Sterolibacteriaceae</taxon>
        <taxon>Sulfuritalea</taxon>
    </lineage>
</organism>
<dbReference type="Proteomes" id="UP000031637">
    <property type="component" value="Chromosome"/>
</dbReference>
<dbReference type="RefSeq" id="WP_041100634.1">
    <property type="nucleotide sequence ID" value="NZ_AP012547.1"/>
</dbReference>
<reference evidence="1 2" key="1">
    <citation type="journal article" date="2014" name="Syst. Appl. Microbiol.">
        <title>Complete genomes of freshwater sulfur oxidizers Sulfuricella denitrificans skB26 and Sulfuritalea hydrogenivorans sk43H: genetic insights into the sulfur oxidation pathway of betaproteobacteria.</title>
        <authorList>
            <person name="Watanabe T."/>
            <person name="Kojima H."/>
            <person name="Fukui M."/>
        </authorList>
    </citation>
    <scope>NUCLEOTIDE SEQUENCE [LARGE SCALE GENOMIC DNA]</scope>
    <source>
        <strain evidence="1">DSM22779</strain>
    </source>
</reference>
<dbReference type="InterPro" id="IPR027417">
    <property type="entry name" value="P-loop_NTPase"/>
</dbReference>
<dbReference type="HOGENOM" id="CLU_1314841_0_0_4"/>
<dbReference type="SUPFAM" id="SSF52540">
    <property type="entry name" value="P-loop containing nucleoside triphosphate hydrolases"/>
    <property type="match status" value="1"/>
</dbReference>
<gene>
    <name evidence="1" type="ORF">SUTH_03200</name>
</gene>
<dbReference type="EMBL" id="AP012547">
    <property type="protein sequence ID" value="BAO30973.1"/>
    <property type="molecule type" value="Genomic_DNA"/>
</dbReference>
<dbReference type="STRING" id="1223802.SUTH_03200"/>
<evidence type="ECO:0000313" key="1">
    <source>
        <dbReference type="EMBL" id="BAO30973.1"/>
    </source>
</evidence>
<accession>W0SME8</accession>
<dbReference type="KEGG" id="shd:SUTH_03200"/>
<sequence length="209" mass="22822">MPPSVRLERRTLVLSVDDAQRLVVPLDQGGRHRIVAPDAASVGEIVAALETCPGVGVLPANGGLLGTMTVAENFALALRYGADPQDDAASDWQHALQLALEICGLPPERIQSIARERPLGLARSERWLIGFVRNLLRPPELLVFDRIFGGLSRRQAEAVIALEAVYHDFHPFRPTLFVDVDAHELPAVPDCMNRLDLETLPLMATSTAQ</sequence>
<proteinExistence type="predicted"/>
<name>W0SME8_9PROT</name>
<protein>
    <submittedName>
        <fullName evidence="1">Uncharacterized protein</fullName>
    </submittedName>
</protein>
<keyword evidence="2" id="KW-1185">Reference proteome</keyword>